<dbReference type="Proteomes" id="UP000076871">
    <property type="component" value="Unassembled WGS sequence"/>
</dbReference>
<evidence type="ECO:0000313" key="1">
    <source>
        <dbReference type="EMBL" id="KZT03015.1"/>
    </source>
</evidence>
<dbReference type="AlphaFoldDB" id="A0A165CLC7"/>
<reference evidence="1 2" key="1">
    <citation type="journal article" date="2016" name="Mol. Biol. Evol.">
        <title>Comparative Genomics of Early-Diverging Mushroom-Forming Fungi Provides Insights into the Origins of Lignocellulose Decay Capabilities.</title>
        <authorList>
            <person name="Nagy L.G."/>
            <person name="Riley R."/>
            <person name="Tritt A."/>
            <person name="Adam C."/>
            <person name="Daum C."/>
            <person name="Floudas D."/>
            <person name="Sun H."/>
            <person name="Yadav J.S."/>
            <person name="Pangilinan J."/>
            <person name="Larsson K.H."/>
            <person name="Matsuura K."/>
            <person name="Barry K."/>
            <person name="Labutti K."/>
            <person name="Kuo R."/>
            <person name="Ohm R.A."/>
            <person name="Bhattacharya S.S."/>
            <person name="Shirouzu T."/>
            <person name="Yoshinaga Y."/>
            <person name="Martin F.M."/>
            <person name="Grigoriev I.V."/>
            <person name="Hibbett D.S."/>
        </authorList>
    </citation>
    <scope>NUCLEOTIDE SEQUENCE [LARGE SCALE GENOMIC DNA]</scope>
    <source>
        <strain evidence="1 2">93-53</strain>
    </source>
</reference>
<protein>
    <submittedName>
        <fullName evidence="1">Uncharacterized protein</fullName>
    </submittedName>
</protein>
<dbReference type="RefSeq" id="XP_040760755.1">
    <property type="nucleotide sequence ID" value="XM_040909645.1"/>
</dbReference>
<sequence length="219" mass="24746">MSRQEDGEKIPSLEELSALDLINMLSSKLEQSDACQRARQLRHLEALIKAAETAAAQAERRDLTARVPINRLPTEVLQEIFLTSCTVKLAEYRSKHYQCNNIMTLWNPTWIDRGRAVSLMLVCHHWKEIALEIQELWNGIETYQKPEDHILPARPAQGAGLPRMGSHLSTCCCARSPKYGAFISNSRVVLDRPYISRQQKLSRGASTLAQVSRIAWVPG</sequence>
<dbReference type="OrthoDB" id="2757428at2759"/>
<keyword evidence="2" id="KW-1185">Reference proteome</keyword>
<dbReference type="GeneID" id="63826674"/>
<evidence type="ECO:0000313" key="2">
    <source>
        <dbReference type="Proteomes" id="UP000076871"/>
    </source>
</evidence>
<dbReference type="EMBL" id="KV427647">
    <property type="protein sequence ID" value="KZT03015.1"/>
    <property type="molecule type" value="Genomic_DNA"/>
</dbReference>
<accession>A0A165CLC7</accession>
<organism evidence="1 2">
    <name type="scientific">Laetiporus sulphureus 93-53</name>
    <dbReference type="NCBI Taxonomy" id="1314785"/>
    <lineage>
        <taxon>Eukaryota</taxon>
        <taxon>Fungi</taxon>
        <taxon>Dikarya</taxon>
        <taxon>Basidiomycota</taxon>
        <taxon>Agaricomycotina</taxon>
        <taxon>Agaricomycetes</taxon>
        <taxon>Polyporales</taxon>
        <taxon>Laetiporus</taxon>
    </lineage>
</organism>
<gene>
    <name evidence="1" type="ORF">LAESUDRAFT_729521</name>
</gene>
<dbReference type="InParanoid" id="A0A165CLC7"/>
<proteinExistence type="predicted"/>
<name>A0A165CLC7_9APHY</name>